<gene>
    <name evidence="2" type="primary">LOC116304954</name>
</gene>
<dbReference type="KEGG" id="aten:116304954"/>
<name>A0A6P8IUA1_ACTTE</name>
<dbReference type="Proteomes" id="UP000515163">
    <property type="component" value="Unplaced"/>
</dbReference>
<protein>
    <submittedName>
        <fullName evidence="2">Uncharacterized protein LOC116304954</fullName>
    </submittedName>
</protein>
<dbReference type="InParanoid" id="A0A6P8IUA1"/>
<proteinExistence type="predicted"/>
<reference evidence="2" key="1">
    <citation type="submission" date="2025-08" db="UniProtKB">
        <authorList>
            <consortium name="RefSeq"/>
        </authorList>
    </citation>
    <scope>IDENTIFICATION</scope>
</reference>
<evidence type="ECO:0000313" key="2">
    <source>
        <dbReference type="RefSeq" id="XP_031570619.1"/>
    </source>
</evidence>
<dbReference type="AlphaFoldDB" id="A0A6P8IUA1"/>
<feature type="non-terminal residue" evidence="2">
    <location>
        <position position="330"/>
    </location>
</feature>
<dbReference type="GeneID" id="116304954"/>
<sequence length="330" mass="38095">MDTITSIRNKTVRRLRTQVLDRLDADFAFTTFMEGDTDETMTEERAERIINLIPEGNYRLELTFIKYLDGEWMIEKGRNPIRASGKKDLFVLNENTRPGALVGIDMLFYEVAYPVTVVIYGAYEIKTPDVKKLKPMRHPGNCVGKLVREFFEDSSRGGKLTLKRREAIRKWEKDTNRTGGSIDNIKKLETALERRIHVKDITDGFIYSGTHKYGGRGAPIVIYQHNGHAWRELRFPRKKETKVYKNSPLAELIHENSIWLMDSEGSQFMTQDGTLYRPEIEQQRIQSACETLGEDFSDEVLSSRSLDFLAAKKRNGWKSTPEEFKDIAKA</sequence>
<dbReference type="OrthoDB" id="2405788at2759"/>
<dbReference type="RefSeq" id="XP_031570619.1">
    <property type="nucleotide sequence ID" value="XM_031714759.1"/>
</dbReference>
<keyword evidence="1" id="KW-1185">Reference proteome</keyword>
<accession>A0A6P8IUA1</accession>
<evidence type="ECO:0000313" key="1">
    <source>
        <dbReference type="Proteomes" id="UP000515163"/>
    </source>
</evidence>
<organism evidence="1 2">
    <name type="scientific">Actinia tenebrosa</name>
    <name type="common">Australian red waratah sea anemone</name>
    <dbReference type="NCBI Taxonomy" id="6105"/>
    <lineage>
        <taxon>Eukaryota</taxon>
        <taxon>Metazoa</taxon>
        <taxon>Cnidaria</taxon>
        <taxon>Anthozoa</taxon>
        <taxon>Hexacorallia</taxon>
        <taxon>Actiniaria</taxon>
        <taxon>Actiniidae</taxon>
        <taxon>Actinia</taxon>
    </lineage>
</organism>